<dbReference type="Proteomes" id="UP001500886">
    <property type="component" value="Unassembled WGS sequence"/>
</dbReference>
<accession>A0ABN3U6F2</accession>
<protein>
    <submittedName>
        <fullName evidence="1">Uncharacterized protein</fullName>
    </submittedName>
</protein>
<sequence>MVGVVEEEDEIAEADQGVRAVAGARQSLGVSVHVADHVDSHAAHPRVRAAATGRAPTCGYFPVTRRRG</sequence>
<evidence type="ECO:0000313" key="1">
    <source>
        <dbReference type="EMBL" id="GAA2725059.1"/>
    </source>
</evidence>
<dbReference type="EMBL" id="BAAASL010000028">
    <property type="protein sequence ID" value="GAA2725059.1"/>
    <property type="molecule type" value="Genomic_DNA"/>
</dbReference>
<proteinExistence type="predicted"/>
<comment type="caution">
    <text evidence="1">The sequence shown here is derived from an EMBL/GenBank/DDBJ whole genome shotgun (WGS) entry which is preliminary data.</text>
</comment>
<gene>
    <name evidence="1" type="ORF">GCM10010315_56270</name>
</gene>
<name>A0ABN3U6F2_9ACTN</name>
<organism evidence="1 2">
    <name type="scientific">Streptomyces luteosporeus</name>
    <dbReference type="NCBI Taxonomy" id="173856"/>
    <lineage>
        <taxon>Bacteria</taxon>
        <taxon>Bacillati</taxon>
        <taxon>Actinomycetota</taxon>
        <taxon>Actinomycetes</taxon>
        <taxon>Kitasatosporales</taxon>
        <taxon>Streptomycetaceae</taxon>
        <taxon>Streptomyces</taxon>
    </lineage>
</organism>
<keyword evidence="2" id="KW-1185">Reference proteome</keyword>
<reference evidence="1 2" key="1">
    <citation type="journal article" date="2019" name="Int. J. Syst. Evol. Microbiol.">
        <title>The Global Catalogue of Microorganisms (GCM) 10K type strain sequencing project: providing services to taxonomists for standard genome sequencing and annotation.</title>
        <authorList>
            <consortium name="The Broad Institute Genomics Platform"/>
            <consortium name="The Broad Institute Genome Sequencing Center for Infectious Disease"/>
            <person name="Wu L."/>
            <person name="Ma J."/>
        </authorList>
    </citation>
    <scope>NUCLEOTIDE SEQUENCE [LARGE SCALE GENOMIC DNA]</scope>
    <source>
        <strain evidence="1 2">JCM 4542</strain>
    </source>
</reference>
<evidence type="ECO:0000313" key="2">
    <source>
        <dbReference type="Proteomes" id="UP001500886"/>
    </source>
</evidence>